<dbReference type="Proteomes" id="UP000005695">
    <property type="component" value="Unassembled WGS sequence"/>
</dbReference>
<comment type="caution">
    <text evidence="2">The sequence shown here is derived from an EMBL/GenBank/DDBJ whole genome shotgun (WGS) entry which is preliminary data.</text>
</comment>
<feature type="chain" id="PRO_5004192711" description="SHOCT domain-containing protein" evidence="1">
    <location>
        <begin position="20"/>
        <end position="288"/>
    </location>
</feature>
<protein>
    <recommendedName>
        <fullName evidence="4">SHOCT domain-containing protein</fullName>
    </recommendedName>
</protein>
<proteinExistence type="predicted"/>
<evidence type="ECO:0008006" key="4">
    <source>
        <dbReference type="Google" id="ProtNLM"/>
    </source>
</evidence>
<dbReference type="OrthoDB" id="9867353at2"/>
<organism evidence="2 3">
    <name type="scientific">Desulfuromonas acetoxidans (strain DSM 684 / 11070)</name>
    <dbReference type="NCBI Taxonomy" id="281689"/>
    <lineage>
        <taxon>Bacteria</taxon>
        <taxon>Pseudomonadati</taxon>
        <taxon>Thermodesulfobacteriota</taxon>
        <taxon>Desulfuromonadia</taxon>
        <taxon>Desulfuromonadales</taxon>
        <taxon>Desulfuromonadaceae</taxon>
        <taxon>Desulfuromonas</taxon>
    </lineage>
</organism>
<keyword evidence="3" id="KW-1185">Reference proteome</keyword>
<reference evidence="2" key="1">
    <citation type="submission" date="2006-05" db="EMBL/GenBank/DDBJ databases">
        <title>Annotation of the draft genome assembly of Desulfuromonas acetoxidans DSM 684.</title>
        <authorList>
            <consortium name="US DOE Joint Genome Institute (JGI-ORNL)"/>
            <person name="Larimer F."/>
            <person name="Land M."/>
            <person name="Hauser L."/>
        </authorList>
    </citation>
    <scope>NUCLEOTIDE SEQUENCE [LARGE SCALE GENOMIC DNA]</scope>
    <source>
        <strain evidence="2">DSM 684</strain>
    </source>
</reference>
<dbReference type="AlphaFoldDB" id="Q1K1H5"/>
<name>Q1K1H5_DESA6</name>
<reference evidence="2" key="2">
    <citation type="submission" date="2006-05" db="EMBL/GenBank/DDBJ databases">
        <title>Sequencing of the draft genome and assembly of Desulfuromonas acetoxidans DSM 684.</title>
        <authorList>
            <consortium name="US DOE Joint Genome Institute (JGI-PGF)"/>
            <person name="Copeland A."/>
            <person name="Lucas S."/>
            <person name="Lapidus A."/>
            <person name="Barry K."/>
            <person name="Detter J.C."/>
            <person name="Glavina del Rio T."/>
            <person name="Hammon N."/>
            <person name="Israni S."/>
            <person name="Dalin E."/>
            <person name="Tice H."/>
            <person name="Bruce D."/>
            <person name="Pitluck S."/>
            <person name="Richardson P."/>
        </authorList>
    </citation>
    <scope>NUCLEOTIDE SEQUENCE [LARGE SCALE GENOMIC DNA]</scope>
    <source>
        <strain evidence="2">DSM 684</strain>
    </source>
</reference>
<dbReference type="RefSeq" id="WP_005999056.1">
    <property type="nucleotide sequence ID" value="NZ_AAEW02000005.1"/>
</dbReference>
<sequence>MKKLAVLWSVALLLLTACASVQLGQTSVVKQYHHAVVLGQQADQAFAHPHHLQLDAVKDLLAQLVYVGAAGIANEETPMAVFQSAEIERLAPSLQQALQHASPQQWVRFVSFGQQQGVLFSNSRKTEGVVFIDSDNNVNIAFSYINAKRAPSETSAIYHQFAKLSPLEVAGTETPLVVENAGLHLKKMADGSQVCMWLEVDMETFEDHLDVEDQYVPVAPPKTTLSLPLNATHKPDRGETSVPAITPRQQQQAIKQQLKFLKSLFEDGLISSKEYEEEKAKVLAKMNQ</sequence>
<accession>Q1K1H5</accession>
<evidence type="ECO:0000313" key="2">
    <source>
        <dbReference type="EMBL" id="EAT16413.1"/>
    </source>
</evidence>
<evidence type="ECO:0000313" key="3">
    <source>
        <dbReference type="Proteomes" id="UP000005695"/>
    </source>
</evidence>
<dbReference type="EMBL" id="AAEW02000005">
    <property type="protein sequence ID" value="EAT16413.1"/>
    <property type="molecule type" value="Genomic_DNA"/>
</dbReference>
<feature type="signal peptide" evidence="1">
    <location>
        <begin position="1"/>
        <end position="19"/>
    </location>
</feature>
<dbReference type="PROSITE" id="PS51257">
    <property type="entry name" value="PROKAR_LIPOPROTEIN"/>
    <property type="match status" value="1"/>
</dbReference>
<keyword evidence="1" id="KW-0732">Signal</keyword>
<gene>
    <name evidence="2" type="ORF">Dace_1877</name>
</gene>
<evidence type="ECO:0000256" key="1">
    <source>
        <dbReference type="SAM" id="SignalP"/>
    </source>
</evidence>